<dbReference type="OrthoDB" id="292964at2759"/>
<dbReference type="RefSeq" id="XP_068351734.1">
    <property type="nucleotide sequence ID" value="XM_068509991.1"/>
</dbReference>
<feature type="region of interest" description="Disordered" evidence="1">
    <location>
        <begin position="1913"/>
        <end position="1954"/>
    </location>
</feature>
<dbReference type="GO" id="GO:0005634">
    <property type="term" value="C:nucleus"/>
    <property type="evidence" value="ECO:0007669"/>
    <property type="project" value="TreeGrafter"/>
</dbReference>
<dbReference type="EMBL" id="MLAK01001047">
    <property type="protein sequence ID" value="OHS98597.1"/>
    <property type="molecule type" value="Genomic_DNA"/>
</dbReference>
<feature type="domain" description="USP" evidence="2">
    <location>
        <begin position="903"/>
        <end position="1197"/>
    </location>
</feature>
<dbReference type="PROSITE" id="PS00973">
    <property type="entry name" value="USP_2"/>
    <property type="match status" value="1"/>
</dbReference>
<dbReference type="GeneID" id="94844695"/>
<dbReference type="GO" id="GO:0005829">
    <property type="term" value="C:cytosol"/>
    <property type="evidence" value="ECO:0007669"/>
    <property type="project" value="TreeGrafter"/>
</dbReference>
<dbReference type="Gene3D" id="3.90.70.10">
    <property type="entry name" value="Cysteine proteinases"/>
    <property type="match status" value="1"/>
</dbReference>
<dbReference type="Pfam" id="PF00443">
    <property type="entry name" value="UCH"/>
    <property type="match status" value="1"/>
</dbReference>
<dbReference type="GO" id="GO:0016579">
    <property type="term" value="P:protein deubiquitination"/>
    <property type="evidence" value="ECO:0007669"/>
    <property type="project" value="InterPro"/>
</dbReference>
<dbReference type="InterPro" id="IPR050164">
    <property type="entry name" value="Peptidase_C19"/>
</dbReference>
<evidence type="ECO:0000313" key="3">
    <source>
        <dbReference type="EMBL" id="OHS98597.1"/>
    </source>
</evidence>
<dbReference type="FunFam" id="3.90.70.10:FF:000090">
    <property type="entry name" value="Clan CA, family C19, ubiquitin hydrolase-like cysteine peptidase"/>
    <property type="match status" value="1"/>
</dbReference>
<keyword evidence="4" id="KW-1185">Reference proteome</keyword>
<dbReference type="PANTHER" id="PTHR24006">
    <property type="entry name" value="UBIQUITIN CARBOXYL-TERMINAL HYDROLASE"/>
    <property type="match status" value="1"/>
</dbReference>
<dbReference type="VEuPathDB" id="TrichDB:TRFO_34996"/>
<evidence type="ECO:0000313" key="4">
    <source>
        <dbReference type="Proteomes" id="UP000179807"/>
    </source>
</evidence>
<dbReference type="SUPFAM" id="SSF54001">
    <property type="entry name" value="Cysteine proteinases"/>
    <property type="match status" value="1"/>
</dbReference>
<dbReference type="PROSITE" id="PS00972">
    <property type="entry name" value="USP_1"/>
    <property type="match status" value="1"/>
</dbReference>
<dbReference type="Proteomes" id="UP000179807">
    <property type="component" value="Unassembled WGS sequence"/>
</dbReference>
<organism evidence="3 4">
    <name type="scientific">Tritrichomonas foetus</name>
    <dbReference type="NCBI Taxonomy" id="1144522"/>
    <lineage>
        <taxon>Eukaryota</taxon>
        <taxon>Metamonada</taxon>
        <taxon>Parabasalia</taxon>
        <taxon>Tritrichomonadida</taxon>
        <taxon>Tritrichomonadidae</taxon>
        <taxon>Tritrichomonas</taxon>
    </lineage>
</organism>
<reference evidence="3" key="1">
    <citation type="submission" date="2016-10" db="EMBL/GenBank/DDBJ databases">
        <authorList>
            <person name="Benchimol M."/>
            <person name="Almeida L.G."/>
            <person name="Vasconcelos A.T."/>
            <person name="Perreira-Neves A."/>
            <person name="Rosa I.A."/>
            <person name="Tasca T."/>
            <person name="Bogo M.R."/>
            <person name="de Souza W."/>
        </authorList>
    </citation>
    <scope>NUCLEOTIDE SEQUENCE [LARGE SCALE GENOMIC DNA]</scope>
    <source>
        <strain evidence="3">K</strain>
    </source>
</reference>
<feature type="region of interest" description="Disordered" evidence="1">
    <location>
        <begin position="1980"/>
        <end position="1999"/>
    </location>
</feature>
<name>A0A1J4JM42_9EUKA</name>
<dbReference type="GO" id="GO:0004843">
    <property type="term" value="F:cysteine-type deubiquitinase activity"/>
    <property type="evidence" value="ECO:0007669"/>
    <property type="project" value="InterPro"/>
</dbReference>
<evidence type="ECO:0000259" key="2">
    <source>
        <dbReference type="PROSITE" id="PS50235"/>
    </source>
</evidence>
<evidence type="ECO:0000256" key="1">
    <source>
        <dbReference type="SAM" id="MobiDB-lite"/>
    </source>
</evidence>
<feature type="compositionally biased region" description="Low complexity" evidence="1">
    <location>
        <begin position="1913"/>
        <end position="1941"/>
    </location>
</feature>
<feature type="compositionally biased region" description="Acidic residues" evidence="1">
    <location>
        <begin position="1980"/>
        <end position="1996"/>
    </location>
</feature>
<dbReference type="InterPro" id="IPR028889">
    <property type="entry name" value="USP"/>
</dbReference>
<dbReference type="PROSITE" id="PS50235">
    <property type="entry name" value="USP_3"/>
    <property type="match status" value="1"/>
</dbReference>
<accession>A0A1J4JM42</accession>
<gene>
    <name evidence="3" type="ORF">TRFO_34996</name>
</gene>
<dbReference type="InterPro" id="IPR001394">
    <property type="entry name" value="Peptidase_C19_UCH"/>
</dbReference>
<proteinExistence type="predicted"/>
<protein>
    <submittedName>
        <fullName evidence="3">Clan CA, family C19</fullName>
    </submittedName>
</protein>
<comment type="caution">
    <text evidence="3">The sequence shown here is derived from an EMBL/GenBank/DDBJ whole genome shotgun (WGS) entry which is preliminary data.</text>
</comment>
<dbReference type="PANTHER" id="PTHR24006:SF827">
    <property type="entry name" value="UBIQUITIN CARBOXYL-TERMINAL HYDROLASE 34"/>
    <property type="match status" value="1"/>
</dbReference>
<dbReference type="InterPro" id="IPR038765">
    <property type="entry name" value="Papain-like_cys_pep_sf"/>
</dbReference>
<sequence>MTVTLTGVINVCKQNLRTVPTNYLALLLNETIDSTLRITKIDEDFIFKWLEVYSIMIQSDIFEKQLSGLKYLSQLMSNDRIKPIVLEWFRNPENQEIISGNDIHAEFLSHYNYILSELAGADLLTDTFMLNMWNLHTVQHSTQLFQFFLIFNSIAGKLNNEYIVPFTSMCLKPQMISDSWVKFISQLGETLGRRGDSKEAFCMVKDVLLNLSFNENPHSFVAQDGLSRIVQFYLDPEGLTEFAKKMKESCGNSILFYRMLQYACSVPFESREFSNELLHDAIEFASAHPEDNNDIIYSLILNICMTNKQQIPDQFLDDLFSISDYDKQFYKFAIKLINCEFVSFDFVERFIMEKDSNMFSKQFIKFVREYIKKVNNFSVNLCYLPINKEPLLWKLATTQSKYSHLFAEFLCQLYASNDGFIISDNTIITKFLEHWVSYYNNTTGNVDMILNLLRYFIDAIEKPIDVSLYGVRRHNPTLEIPTITVKVSYVSFPAPQTHVVPESMLINALKHRISRTAMIPMHKFRLTMNQNFLNENETIGNIAGNNKNITVSLKMLDSNKFLPYCHERTFVPSLAIISRSDITDSLLYLLKERNNEAKKLLDYLPTFLSTLMKIDEIVKKENFDYSELLPLDYPSLFTYNLEAIRSKLDNSNSNDIKENFERTGGFEYLVNNITDELLNSIVPFLDKEMNEDLKKQYAPKLFSAIYPSLVVDSPKKISFVSNVQFLRKIANLREIELPEQYYDSIKILLFSTTKFVTKHGKHLLAQIKIPIEVFLELLTQDNQEIILDACIPHIDTYQHLFYDNFMENPRSFGLISAIEKMLTTNLLSDEQKENILQAIINEYLVVDSRPRDKHCFTTAVHCLSHLECKFLHNHMNELHANRSSYKEWKIDGDSTAVSLTGFSGLVNLGATCFLNSTLQQFFMIPPLRKSIIEYNGDDVFMIQLRNLFAKMLLSKGHPVSTEDLVKEWTGWDGEKMNPRVQQDACEFVQILIDKLENGIGKEFIQSLFGGTTVDNIEGISEEYHATRDQSFYTFTLPIKDIHNTTEALIALQSPDFLTGANQYHADTLDKKIDAKKYQMIGKLPPYFIVQLSRFTYDYATWERSKIDTPFEFPVNLDLSEYTCIKDQEARFNLHGVIMHSGTALYGHYVSYVKDRESGKWLYCNDSHVSEISEDNVLTNAYGKNQYKNGYLLFYDRDDISNESVDIQISNDLIEKIKKEIELIDEYSLFCSSSYFELCKSFSKSENINFVMIAIQYFFDTFPFTTHVENANDFAPQIIEKLYVNAELRQMLADYLSTGNFKCSLVYCPTDKIRKYALKMLNSLEPNHFNASFLESLIMIINDILPFNNCFTEYFELIDNLLDKSEEIRSYAIENNWVLRLSSFITRDIPSYLTNNQIFKPTYFYSCINISGLYRAISKLSPPNDLLDFILDVEFFKLLLITPHHPVENFAIVQLFQSFNDSLGRIKEFIIHFATHCGIYVDNYKLLQLLYIILGEESFDVISKTRLKTKDDFDFAASLAGEAFISQNFHQILLNCMDKWLLKYLMNDNDECRLDTYYTIAFLAPSEIFNDLLTFPTTGAIPLYGAITYNSSLSQFNFEGKEQSIAENAKIILDYLIQNAESAAERISTATSVVGLHYIEIIIRLGKIINFDVSQFLYNFSKMFQPKGSFDQHRKEILKYLSNNAPDILDFEYIFNSMNLSPDTDFNNIYTKMLLYIESFEKITNKLQPTPEFAFLFARYGAFTNFPHTAFKYSVIASFICWLAPLFPQIFSSYITTNFNSVVTMNYSSVLIVLEQLNLKLPILPYLVQASSVRQYFSLDELIIRSFKYNLGEIADQDVIPIISLLNSPQVGEEARKLIWELVYHKMPPYSIFRRAFEWCGDKVELTKYLMKIQPENEFNKDRFSKCLYQNNSTNCEETTSETAEGSTENQTETENENVNQNTEEESENPNTNDETYISVNHINAIGNVCGEQVDVDVFVEEEEEEEEGKDENDDTNEEKLNEKVNLDEIRKRIIEDLIECVCSSSESFSLAFDYLLANSREEFLCIGVCHCILRLDFSEKVDKCVNYLKLVFEGKEIEEQQQIFVPFISSILRHIRFLTNVLPDVREGGVNENDLKPLFGPISIISSFEDVIKSILPDDMKILKELCDSDTVRQKIKIPELQTLCELLAKCIFD</sequence>
<dbReference type="InterPro" id="IPR018200">
    <property type="entry name" value="USP_CS"/>
</dbReference>